<dbReference type="EMBL" id="GG697236">
    <property type="protein sequence ID" value="EET90514.1"/>
    <property type="molecule type" value="Genomic_DNA"/>
</dbReference>
<reference evidence="6 7" key="1">
    <citation type="journal article" date="2009" name="Genome Biol.">
        <title>Community-wide analysis of microbial genome sequence signatures.</title>
        <authorList>
            <person name="Dick G.J."/>
            <person name="Andersson A.F."/>
            <person name="Baker B.J."/>
            <person name="Simmons S.L."/>
            <person name="Thomas B.C."/>
            <person name="Yelton A.P."/>
            <person name="Banfield J.F."/>
        </authorList>
    </citation>
    <scope>NUCLEOTIDE SEQUENCE [LARGE SCALE GENOMIC DNA]</scope>
    <source>
        <strain evidence="6">ARMAN-2</strain>
    </source>
</reference>
<evidence type="ECO:0000313" key="7">
    <source>
        <dbReference type="Proteomes" id="UP000332487"/>
    </source>
</evidence>
<dbReference type="PANTHER" id="PTHR42957">
    <property type="entry name" value="HELICASE MJ1565-RELATED"/>
    <property type="match status" value="1"/>
</dbReference>
<dbReference type="Proteomes" id="UP000332487">
    <property type="component" value="Unassembled WGS sequence"/>
</dbReference>
<protein>
    <recommendedName>
        <fullName evidence="5">Helicase HerA central domain-containing protein</fullName>
    </recommendedName>
</protein>
<comment type="catalytic activity">
    <reaction evidence="2">
        <text>Couples ATP hydrolysis with the unwinding of duplex DNA by translocating in the 3'-5' direction.</text>
        <dbReference type="EC" id="5.6.2.4"/>
    </reaction>
</comment>
<dbReference type="InterPro" id="IPR008571">
    <property type="entry name" value="HerA-like"/>
</dbReference>
<dbReference type="Pfam" id="PF01935">
    <property type="entry name" value="DUF87"/>
    <property type="match status" value="1"/>
</dbReference>
<gene>
    <name evidence="6" type="ORF">UNLARM2_0048</name>
</gene>
<evidence type="ECO:0000256" key="4">
    <source>
        <dbReference type="ARBA" id="ARBA00048988"/>
    </source>
</evidence>
<dbReference type="SUPFAM" id="SSF52540">
    <property type="entry name" value="P-loop containing nucleoside triphosphate hydrolases"/>
    <property type="match status" value="1"/>
</dbReference>
<evidence type="ECO:0000256" key="3">
    <source>
        <dbReference type="ARBA" id="ARBA00048954"/>
    </source>
</evidence>
<dbReference type="InterPro" id="IPR002789">
    <property type="entry name" value="HerA_central"/>
</dbReference>
<keyword evidence="7" id="KW-1185">Reference proteome</keyword>
<evidence type="ECO:0000256" key="1">
    <source>
        <dbReference type="ARBA" id="ARBA00007816"/>
    </source>
</evidence>
<feature type="domain" description="Helicase HerA central" evidence="5">
    <location>
        <begin position="9"/>
        <end position="62"/>
    </location>
</feature>
<dbReference type="PANTHER" id="PTHR42957:SF1">
    <property type="entry name" value="HELICASE MJ1565-RELATED"/>
    <property type="match status" value="1"/>
</dbReference>
<proteinExistence type="inferred from homology"/>
<accession>C7DG44</accession>
<dbReference type="Gene3D" id="3.40.50.300">
    <property type="entry name" value="P-loop containing nucleotide triphosphate hydrolases"/>
    <property type="match status" value="1"/>
</dbReference>
<name>C7DG44_MICA2</name>
<dbReference type="AlphaFoldDB" id="C7DG44"/>
<sequence>MEINIAEGVDIDAQQVMTGRCCIIGQSGSGKSFLVGVIAEELGKLGLPFAVIDTEGEYRSLKSLFKAIWISNEPGADLGLDADYSAVVGSSIEFGVPIIFDVSDAVDKIGAVNSLLSALYETEERLRKPYLVIIEEADMFVPQVIHKGGNIIEEISVRGRKRGIGLLVATQRPANISKNVLSQCSYGFIGKLTIENDISAIDILFDSKRDAEKIVGLGPGEFLPFGIGHQGAIKVKARSAQHIGVTPGVSMSQGQIDLARIIGSIKGRAGARAGGREKAGGSASINVFCRRHGIDEAKAFAERKAAQGMGIFKHYSVDSVDEVYLPLEKVRILVPTKKKTVYKERYAFMDGNGIAVVPGKRLRIYDFGVKARIPSRKEDDKLLYALRAYGRLAPEKAAKLSGIEVAKAARELDRLEGRGLVAYSKGKYGIKDNLGLALASVPETENVDISSGALVSKARRDKVSEAAAAAFPGCKLYFEGAVHLPMYRIVLRKGGNVKLYLLDAVSFADFAAMLGHRVQVG</sequence>
<evidence type="ECO:0000313" key="6">
    <source>
        <dbReference type="EMBL" id="EET90514.1"/>
    </source>
</evidence>
<comment type="similarity">
    <text evidence="1">Belongs to the HerA family.</text>
</comment>
<evidence type="ECO:0000259" key="5">
    <source>
        <dbReference type="Pfam" id="PF01935"/>
    </source>
</evidence>
<comment type="catalytic activity">
    <reaction evidence="3">
        <text>ATP + H2O = ADP + phosphate + H(+)</text>
        <dbReference type="Rhea" id="RHEA:13065"/>
        <dbReference type="ChEBI" id="CHEBI:15377"/>
        <dbReference type="ChEBI" id="CHEBI:15378"/>
        <dbReference type="ChEBI" id="CHEBI:30616"/>
        <dbReference type="ChEBI" id="CHEBI:43474"/>
        <dbReference type="ChEBI" id="CHEBI:456216"/>
        <dbReference type="EC" id="5.6.2.3"/>
    </reaction>
</comment>
<organism evidence="6 7">
    <name type="scientific">Candidatus Micrarchaeum acidiphilum ARMAN-2</name>
    <dbReference type="NCBI Taxonomy" id="425595"/>
    <lineage>
        <taxon>Archaea</taxon>
        <taxon>Candidatus Micrarchaeota</taxon>
        <taxon>Candidatus Micrarchaeia</taxon>
        <taxon>Candidatus Micrarchaeales</taxon>
        <taxon>Candidatus Micrarchaeaceae</taxon>
        <taxon>Candidatus Micrarchaeum</taxon>
    </lineage>
</organism>
<evidence type="ECO:0000256" key="2">
    <source>
        <dbReference type="ARBA" id="ARBA00034617"/>
    </source>
</evidence>
<dbReference type="GO" id="GO:0043139">
    <property type="term" value="F:5'-3' DNA helicase activity"/>
    <property type="evidence" value="ECO:0007669"/>
    <property type="project" value="UniProtKB-EC"/>
</dbReference>
<dbReference type="InterPro" id="IPR027417">
    <property type="entry name" value="P-loop_NTPase"/>
</dbReference>
<reference evidence="6 7" key="2">
    <citation type="journal article" date="2010" name="Proc. Natl. Acad. Sci. U.S.A.">
        <title>Enigmatic, ultrasmall, uncultivated Archaea.</title>
        <authorList>
            <person name="Baker B.J."/>
            <person name="Comolli L.R."/>
            <person name="Dick G.J."/>
            <person name="Hauser L.J."/>
            <person name="Hyatt D."/>
            <person name="Dill B.D."/>
            <person name="Land M.L."/>
            <person name="Verberkmoes N.C."/>
            <person name="Hettich R.L."/>
            <person name="Banfield J.F."/>
        </authorList>
    </citation>
    <scope>NUCLEOTIDE SEQUENCE [LARGE SCALE GENOMIC DNA]</scope>
    <source>
        <strain evidence="6">ARMAN-2</strain>
    </source>
</reference>
<comment type="catalytic activity">
    <reaction evidence="4">
        <text>ATP + H2O = ADP + phosphate + H(+)</text>
        <dbReference type="Rhea" id="RHEA:13065"/>
        <dbReference type="ChEBI" id="CHEBI:15377"/>
        <dbReference type="ChEBI" id="CHEBI:15378"/>
        <dbReference type="ChEBI" id="CHEBI:30616"/>
        <dbReference type="ChEBI" id="CHEBI:43474"/>
        <dbReference type="ChEBI" id="CHEBI:456216"/>
        <dbReference type="EC" id="5.6.2.4"/>
    </reaction>
</comment>
<dbReference type="GO" id="GO:0043138">
    <property type="term" value="F:3'-5' DNA helicase activity"/>
    <property type="evidence" value="ECO:0007669"/>
    <property type="project" value="UniProtKB-EC"/>
</dbReference>